<reference evidence="4" key="1">
    <citation type="journal article" date="2023" name="Commun. Biol.">
        <title>Genome analysis of Parmales, the sister group of diatoms, reveals the evolutionary specialization of diatoms from phago-mixotrophs to photoautotrophs.</title>
        <authorList>
            <person name="Ban H."/>
            <person name="Sato S."/>
            <person name="Yoshikawa S."/>
            <person name="Yamada K."/>
            <person name="Nakamura Y."/>
            <person name="Ichinomiya M."/>
            <person name="Sato N."/>
            <person name="Blanc-Mathieu R."/>
            <person name="Endo H."/>
            <person name="Kuwata A."/>
            <person name="Ogata H."/>
        </authorList>
    </citation>
    <scope>NUCLEOTIDE SEQUENCE [LARGE SCALE GENOMIC DNA]</scope>
    <source>
        <strain evidence="4">NIES 3699</strain>
    </source>
</reference>
<feature type="transmembrane region" description="Helical" evidence="2">
    <location>
        <begin position="236"/>
        <end position="263"/>
    </location>
</feature>
<dbReference type="EMBL" id="BRXX01000619">
    <property type="protein sequence ID" value="GMH50165.1"/>
    <property type="molecule type" value="Genomic_DNA"/>
</dbReference>
<feature type="transmembrane region" description="Helical" evidence="2">
    <location>
        <begin position="119"/>
        <end position="148"/>
    </location>
</feature>
<feature type="compositionally biased region" description="Basic and acidic residues" evidence="1">
    <location>
        <begin position="12"/>
        <end position="34"/>
    </location>
</feature>
<feature type="transmembrane region" description="Helical" evidence="2">
    <location>
        <begin position="441"/>
        <end position="459"/>
    </location>
</feature>
<dbReference type="InterPro" id="IPR011889">
    <property type="entry name" value="Liste_lipo_26"/>
</dbReference>
<gene>
    <name evidence="3" type="ORF">TrVE_jg694</name>
</gene>
<dbReference type="AlphaFoldDB" id="A0A9W7DQ22"/>
<dbReference type="Proteomes" id="UP001165160">
    <property type="component" value="Unassembled WGS sequence"/>
</dbReference>
<keyword evidence="2" id="KW-1133">Transmembrane helix</keyword>
<evidence type="ECO:0000256" key="1">
    <source>
        <dbReference type="SAM" id="MobiDB-lite"/>
    </source>
</evidence>
<dbReference type="Pfam" id="PF03382">
    <property type="entry name" value="DUF285"/>
    <property type="match status" value="2"/>
</dbReference>
<keyword evidence="4" id="KW-1185">Reference proteome</keyword>
<feature type="region of interest" description="Disordered" evidence="1">
    <location>
        <begin position="1"/>
        <end position="50"/>
    </location>
</feature>
<feature type="transmembrane region" description="Helical" evidence="2">
    <location>
        <begin position="79"/>
        <end position="99"/>
    </location>
</feature>
<keyword evidence="2" id="KW-0812">Transmembrane</keyword>
<dbReference type="InterPro" id="IPR005046">
    <property type="entry name" value="DUF285"/>
</dbReference>
<evidence type="ECO:0000313" key="3">
    <source>
        <dbReference type="EMBL" id="GMH50165.1"/>
    </source>
</evidence>
<name>A0A9W7DQ22_9STRA</name>
<evidence type="ECO:0008006" key="5">
    <source>
        <dbReference type="Google" id="ProtNLM"/>
    </source>
</evidence>
<evidence type="ECO:0000313" key="4">
    <source>
        <dbReference type="Proteomes" id="UP001165160"/>
    </source>
</evidence>
<feature type="transmembrane region" description="Helical" evidence="2">
    <location>
        <begin position="371"/>
        <end position="394"/>
    </location>
</feature>
<sequence>MDSTIELNDNPMHADLERGQSNKAFDKTQTDLEKQAQSAQEKMAGKTGVSATDSVDQNALAEVQTPIAGLMSGAGAGGLYEMVTIGIGFLQSFGLVITIDVQWPESFQRLFEWLEVFSLNFAFGGANLGVCLSIFSGLLVPPWLIWMFDATWRKKFGTQSYLNRYRQLWVLLSIGFGAISCVGAYLNWYKSDVLDALFLVLSVLFALTALYQYYLYSASLTCKEANEDFGKTRQHFEMFLFVFLYQVAYLCGVLSCITIVTTTSGETSLVGKCLLPFYLFVAPVHLFRIGKKVKSKLKINTDQTLDYRESLKKVQRKYQQEKTDIHQIPDEQKLTYYDESYKAAVIESLLGSNEENFWWWRIFLMLERATLAIMVYTGALSWFAVGVAATGWLASLGCRPYWNVAEDRLDIMVRLTTTLTCLGAGLYEDGIVAEDETWLEWVLNTISFATLIALIAFIGPKRLVKDAWDWFKKWKRAKSMRSGGIKTIEDAMQLDETEFNQFSIKVKLLSCNNLPDVKIFKEYVESLASGKHKFKNDELRYAVKEWKKYPNRAERTFGHISGFDVSEVTNMSHLFKDFKNFCADISKWNVSKTTDMQSMFENVKSSHFGLGTPILLNESVICVILSFLEPNHIHPHTRLPDWDVSNVTSMSRMFKNSCFDNTCTKNWISEKRKFDNQQLRMAVKDFCKDTDSATLFYGPISNWDVSEVTDMSALFKDTNFDKDISSWNVANVTNFRQTFHNATRFSADISSWNVANVTNFSEMFRNAYSFRQNLSRWRVKAGINSSMKDMFRGAPLSNHDHLNNWASTPNKETFWVWLYDRIAKYVLKYVLTPLAYLIADLDKIVGAVALPINVAAVGFFPFILCFMIYQVLW</sequence>
<protein>
    <recommendedName>
        <fullName evidence="5">BspA family leucine-rich repeat surface protein</fullName>
    </recommendedName>
</protein>
<organism evidence="3 4">
    <name type="scientific">Triparma verrucosa</name>
    <dbReference type="NCBI Taxonomy" id="1606542"/>
    <lineage>
        <taxon>Eukaryota</taxon>
        <taxon>Sar</taxon>
        <taxon>Stramenopiles</taxon>
        <taxon>Ochrophyta</taxon>
        <taxon>Bolidophyceae</taxon>
        <taxon>Parmales</taxon>
        <taxon>Triparmaceae</taxon>
        <taxon>Triparma</taxon>
    </lineage>
</organism>
<accession>A0A9W7DQ22</accession>
<evidence type="ECO:0000256" key="2">
    <source>
        <dbReference type="SAM" id="Phobius"/>
    </source>
</evidence>
<feature type="transmembrane region" description="Helical" evidence="2">
    <location>
        <begin position="844"/>
        <end position="869"/>
    </location>
</feature>
<dbReference type="NCBIfam" id="TIGR02167">
    <property type="entry name" value="Liste_lipo_26"/>
    <property type="match status" value="2"/>
</dbReference>
<feature type="transmembrane region" description="Helical" evidence="2">
    <location>
        <begin position="168"/>
        <end position="188"/>
    </location>
</feature>
<proteinExistence type="predicted"/>
<comment type="caution">
    <text evidence="3">The sequence shown here is derived from an EMBL/GenBank/DDBJ whole genome shotgun (WGS) entry which is preliminary data.</text>
</comment>
<keyword evidence="2" id="KW-0472">Membrane</keyword>
<feature type="transmembrane region" description="Helical" evidence="2">
    <location>
        <begin position="269"/>
        <end position="289"/>
    </location>
</feature>
<feature type="transmembrane region" description="Helical" evidence="2">
    <location>
        <begin position="194"/>
        <end position="215"/>
    </location>
</feature>